<dbReference type="EMBL" id="BTRK01000006">
    <property type="protein sequence ID" value="GMR58350.1"/>
    <property type="molecule type" value="Genomic_DNA"/>
</dbReference>
<reference evidence="3" key="1">
    <citation type="submission" date="2022-10" db="EMBL/GenBank/DDBJ databases">
        <title>Genome assembly of Pristionchus species.</title>
        <authorList>
            <person name="Yoshida K."/>
            <person name="Sommer R.J."/>
        </authorList>
    </citation>
    <scope>NUCLEOTIDE SEQUENCE [LARGE SCALE GENOMIC DNA]</scope>
    <source>
        <strain evidence="3">RS5460</strain>
    </source>
</reference>
<comment type="caution">
    <text evidence="2">The sequence shown here is derived from an EMBL/GenBank/DDBJ whole genome shotgun (WGS) entry which is preliminary data.</text>
</comment>
<feature type="region of interest" description="Disordered" evidence="1">
    <location>
        <begin position="573"/>
        <end position="633"/>
    </location>
</feature>
<feature type="region of interest" description="Disordered" evidence="1">
    <location>
        <begin position="38"/>
        <end position="64"/>
    </location>
</feature>
<keyword evidence="3" id="KW-1185">Reference proteome</keyword>
<protein>
    <submittedName>
        <fullName evidence="2">Uncharacterized protein</fullName>
    </submittedName>
</protein>
<accession>A0AAN5IBR9</accession>
<sequence length="736" mass="82060">SHRIILILPMQHARARAFQVHPHGGGFGGGPAFIMAVGGNPPPAFLPPNHPPPPAPAPEPDDLPEGGVISLPCNAMKLNSVAGITVGGGGQNDEYDKCVIHQQPEPYSMCAPSEDTLLWVAKGGQELVVVNTRLQLITKHHQLRATPQTVGIALSSRCAMFTTDSGFVVILSPVDKTFRLIHELELRILIHGHPLRPSFGPVRANRSRMVAGKATHVLKDGDTIVHLLAEPPLALYFSISDIKKCVGRRQQTIEPFDVKDLTGLPSQLLGRSDPLESAIMLLEDRIILGGPIITSDHLEWAYFDVKKGVVKRERVFDSPMPSPLNAPALHPQYLLKLRLNPMNLDEIYVHIIHNNATMAQRRVDREAKGELWVMGMSKHLTSFQWKRRERAPASDDPEYKQKMQTPMDWTHTPKGIMYVRWCEFEGLGPGDEYLCDYRLCRSFTLTRSDSTISSLSSMAASVLQGFTRLPFPISDLVDPLLLGLPPGHDPPPLMTLAHRRRAAVTGVATGADFTRHVAAVFLSNTSHVYYQDEMVYDDTEDMIEAQRKAIAHMNQRTPFRSIFGNLYSQATRRDNPAEMDDAPPVGSRSDKISIENGGSGDTTERDDGLDDQPGPSHRNNNNNHHRHGHLPPGARRLEQVNAIHRYDDDFAFGMDDDDALNIARMMERELMAELVEEVRQRQRDANAPFQAPPAVLRVLGLDEEREEREVVEEEEEEEQPGMMAEGDDEDPPELEL</sequence>
<evidence type="ECO:0000313" key="2">
    <source>
        <dbReference type="EMBL" id="GMR58350.1"/>
    </source>
</evidence>
<organism evidence="2 3">
    <name type="scientific">Pristionchus mayeri</name>
    <dbReference type="NCBI Taxonomy" id="1317129"/>
    <lineage>
        <taxon>Eukaryota</taxon>
        <taxon>Metazoa</taxon>
        <taxon>Ecdysozoa</taxon>
        <taxon>Nematoda</taxon>
        <taxon>Chromadorea</taxon>
        <taxon>Rhabditida</taxon>
        <taxon>Rhabditina</taxon>
        <taxon>Diplogasteromorpha</taxon>
        <taxon>Diplogasteroidea</taxon>
        <taxon>Neodiplogasteridae</taxon>
        <taxon>Pristionchus</taxon>
    </lineage>
</organism>
<name>A0AAN5IBR9_9BILA</name>
<feature type="non-terminal residue" evidence="2">
    <location>
        <position position="1"/>
    </location>
</feature>
<evidence type="ECO:0000313" key="3">
    <source>
        <dbReference type="Proteomes" id="UP001328107"/>
    </source>
</evidence>
<dbReference type="Proteomes" id="UP001328107">
    <property type="component" value="Unassembled WGS sequence"/>
</dbReference>
<dbReference type="AlphaFoldDB" id="A0AAN5IBR9"/>
<feature type="compositionally biased region" description="Pro residues" evidence="1">
    <location>
        <begin position="40"/>
        <end position="58"/>
    </location>
</feature>
<gene>
    <name evidence="2" type="ORF">PMAYCL1PPCAC_28545</name>
</gene>
<feature type="region of interest" description="Disordered" evidence="1">
    <location>
        <begin position="703"/>
        <end position="736"/>
    </location>
</feature>
<evidence type="ECO:0000256" key="1">
    <source>
        <dbReference type="SAM" id="MobiDB-lite"/>
    </source>
</evidence>
<proteinExistence type="predicted"/>